<keyword evidence="2" id="KW-0614">Plasmid</keyword>
<keyword evidence="3" id="KW-1185">Reference proteome</keyword>
<feature type="chain" id="PRO_5045818889" evidence="1">
    <location>
        <begin position="19"/>
        <end position="668"/>
    </location>
</feature>
<gene>
    <name evidence="2" type="ORF">OLW01_15710</name>
</gene>
<geneLocation type="plasmid" evidence="2 3">
    <name>pCadTS8_1</name>
</geneLocation>
<protein>
    <submittedName>
        <fullName evidence="2">Uncharacterized protein</fullName>
    </submittedName>
</protein>
<dbReference type="SUPFAM" id="SSF48208">
    <property type="entry name" value="Six-hairpin glycosidases"/>
    <property type="match status" value="1"/>
</dbReference>
<keyword evidence="1" id="KW-0732">Signal</keyword>
<evidence type="ECO:0000313" key="3">
    <source>
        <dbReference type="Proteomes" id="UP001163726"/>
    </source>
</evidence>
<evidence type="ECO:0000256" key="1">
    <source>
        <dbReference type="SAM" id="SignalP"/>
    </source>
</evidence>
<dbReference type="EMBL" id="CP109966">
    <property type="protein sequence ID" value="WAJ71783.1"/>
    <property type="molecule type" value="Genomic_DNA"/>
</dbReference>
<feature type="signal peptide" evidence="1">
    <location>
        <begin position="1"/>
        <end position="18"/>
    </location>
</feature>
<dbReference type="Proteomes" id="UP001163726">
    <property type="component" value="Plasmid pCadTS8_1"/>
</dbReference>
<dbReference type="RefSeq" id="WP_268076505.1">
    <property type="nucleotide sequence ID" value="NZ_CP109966.1"/>
</dbReference>
<dbReference type="InterPro" id="IPR008928">
    <property type="entry name" value="6-hairpin_glycosidase_sf"/>
</dbReference>
<organism evidence="2 3">
    <name type="scientific">Catenovulum adriaticum</name>
    <dbReference type="NCBI Taxonomy" id="2984846"/>
    <lineage>
        <taxon>Bacteria</taxon>
        <taxon>Pseudomonadati</taxon>
        <taxon>Pseudomonadota</taxon>
        <taxon>Gammaproteobacteria</taxon>
        <taxon>Alteromonadales</taxon>
        <taxon>Alteromonadaceae</taxon>
        <taxon>Catenovulum</taxon>
    </lineage>
</organism>
<proteinExistence type="predicted"/>
<name>A0ABY7ARA6_9ALTE</name>
<accession>A0ABY7ARA6</accession>
<evidence type="ECO:0000313" key="2">
    <source>
        <dbReference type="EMBL" id="WAJ71783.1"/>
    </source>
</evidence>
<sequence>MKRVLTALMLLLCANVKAAGIESYLNIKTAGNPAATAKLTWRKTSNNHWQLTEHNHKLDIQVSKQANSYSYKIVARADVHFNLQNIYPTNFNYQNTEFLMPGIWYKKNQNSSADAPSVNEATSWSFREDRLSTPLTGLFNQQSQSAITITRLDNIKQDSVAVPGVGEMILSAHSDLGSLGFGEVNNKAYLQFGYPYAETPKTYVRKLTLAPESMAFVSINKGQTIELNYAIEKTKVSDFSSFVKQSWQYSIDTFQPQPVKTALPTEIVKRQLTKYFKQSYLHEKELAGFSGVHLRTDIVEKKNLFEVGFVGRVLLNAFNALEYAEQVQDQQLIEMSESIFNSYLQDGFNQQGFFREVVNFDHPAEHLARTMSIRRQSEGIYAALLYMNYRKQQGHNMRKWDAKIHTLLEQLAKLQTADGAFPRKFTPQAEIIDGAGGSSPSAVLAYVMAYKYFNEEKYLNVARHTTEYLATHIVEPAEYVSSTLDANCVDKEAAFYTAMALYYLALVTDGNEQNKYIALLEQANYFVMSWYYTWDVPFAKGQMLGDVGFKTRGWGNVSVENNHVDVFIFGYLDVLYWLADKNGDKRLTAFAQVIESSMKSQLLPRQGHMFNIGKEGYYPEVVQHTNWDYGHFGKGFYNDIFAPGWVVASLWEMLTPNRAEQFLRNAKH</sequence>
<reference evidence="2" key="1">
    <citation type="submission" date="2022-10" db="EMBL/GenBank/DDBJ databases">
        <title>Catenovulum adriacola sp. nov. isolated in the Harbour of Susak.</title>
        <authorList>
            <person name="Schoch T."/>
            <person name="Reich S.J."/>
            <person name="Stoeferle S."/>
            <person name="Flaiz M."/>
            <person name="Kazda M."/>
            <person name="Riedel C.U."/>
            <person name="Duerre P."/>
        </authorList>
    </citation>
    <scope>NUCLEOTIDE SEQUENCE</scope>
    <source>
        <strain evidence="2">TS8</strain>
        <plasmid evidence="2">pCadTS8_1</plasmid>
    </source>
</reference>